<accession>A0A369UWJ6</accession>
<dbReference type="RefSeq" id="WP_114533896.1">
    <property type="nucleotide sequence ID" value="NZ_JBHYWK010000007.1"/>
</dbReference>
<evidence type="ECO:0000256" key="2">
    <source>
        <dbReference type="SAM" id="SignalP"/>
    </source>
</evidence>
<reference evidence="4 5" key="1">
    <citation type="submission" date="2018-07" db="EMBL/GenBank/DDBJ databases">
        <title>Genome guided investigation of antibiotics producing actinomycetales strain isolated from a Macau mangrove ecosystem.</title>
        <authorList>
            <person name="Hu D."/>
        </authorList>
    </citation>
    <scope>NUCLEOTIDE SEQUENCE [LARGE SCALE GENOMIC DNA]</scope>
    <source>
        <strain evidence="4 5">2297</strain>
    </source>
</reference>
<feature type="region of interest" description="Disordered" evidence="1">
    <location>
        <begin position="395"/>
        <end position="459"/>
    </location>
</feature>
<feature type="compositionally biased region" description="Polar residues" evidence="1">
    <location>
        <begin position="422"/>
        <end position="443"/>
    </location>
</feature>
<feature type="region of interest" description="Disordered" evidence="1">
    <location>
        <begin position="32"/>
        <end position="60"/>
    </location>
</feature>
<sequence length="1490" mass="159804">MHVRVRQRKRALVVTAVTAILASSLTISAQAQGPKVPDNAVQGGKSLPKATSKPRQVGKEDRAAVLGKNYRASKDVALSTSGDGTGLHVLTGKEKDGYKFTTVATLREDGFAADTWLGNACVTGSGKYAAVAYAPRTFTNNPELMARGAFTAVVDLGSGQVTKLPFTASLAYFSPGCGTVDDVVFTQLTHDGDKEQKTRLITVDAATGKQSQPVGLPGQVTSAVPTRHGIVAGHGNRLVRINGQRETVLAETEHVPFQIAADSGDGVTFIDREGDSDKAKAKSWAKHLDAAQVKGKKTTPKTVAEGNLADWDLSATPGGTVFLTGKAKSKGSLPGPVKNPGHLAKGARMSNLGHVGVSTSWADGKTSLITPKEAKQVRDARITLDVVATGEHAELDATPQLSAERAEAGSRLSPALGVAPGKQSSAKPSGSGDSKALSTQTMRTRALAASPTGPSEGTDERYCAVARNDVKKQAFQPTPRQVEWAVDQAVVGELHVPRPANWKNTGMDSYTPQGLFPPVTLAGDPNGTLDNEDPDVTDRWHIPSQVMLGITAQESNMWQATRFAVPGVTANSLIGNYYGTQYASDGTQADPWRVNFSEADCGYGITQATDGMRLAGKTKKGETALPPATQEAVALDYAANIAYGVTILSRKWNDLHGQGMMINDGHPQWIENWFFALWAYNSGFYPAADSAGHKGLGWTNNPANPLWKANRVPFLQSGANPAGDDYSHAAHPQDWPYQEKVLGWAARPISAMFAPGDFRPGYLAAWWNSNEQRSTVKPPLDTFCDESNSCDPSKIADGDSNDPGMGACKLDAGDSDTNPHWLHCWWDKSAEWKDCDRLAECGHQVHRFNTSYPEQADANSYPPRCSSGLPSNALIVDDVRDGTTPAGSASRGCGAVQSDGTFTLTYQPSEVIDAETGQTITTYPGKIDTHQIGAGYGNHFWFAHTRSPESFPEPGDRMKVTGTWKLGQKITEHGGQAKVYAHIPDHGAQTSKAEYRIKHAHGTTVKAISQDANQSNKWVDLGAYQFNDTVPEVSLDNFNGGDGSKDIAFDALAFVPGDYDGLNDIIFPEADPNASDVDFVGAQDAKEVPAGATLRSLAAAEPGEPTCATGRDGIRWCGSYVPLDEEKAKTPNMLKSAAAAAAGPVGWCSNVNGAAMQTRTQGCLRGLLPLTATRDGAPIGNATMKVVQEINLNPKSNVFTTWTELSLVNMTGLTSTTLTSFAEDCWPTGDCTESQGTWIGSTTWTPGDKHVATRTNTYTWKKTAGGESKLDFTWDTTWSTPSAGVQAVPKWSNKAFDVRCDNKVGGNTGCVFPNYTPTLQMNTKKYPAAAAYYWVLMEKLASHPGSEQHNKPLHRLADDTKAKENRDKMCMLAVAEWNPHPNADGTSCDEYPFAKSRESGGMTLSSGKSCAQFYADKQSDGSWMLELDNNYPYPTWNEICGRAAVPVKQNTDAGGDLGRFTSEIRLLDNDAYFVQTGFEYCDIKSVCNIS</sequence>
<feature type="chain" id="PRO_5016653614" description="Golvesin/Xly CBD-like domain-containing protein" evidence="2">
    <location>
        <begin position="32"/>
        <end position="1490"/>
    </location>
</feature>
<keyword evidence="2" id="KW-0732">Signal</keyword>
<organism evidence="4 5">
    <name type="scientific">Streptomyces parvulus</name>
    <dbReference type="NCBI Taxonomy" id="146923"/>
    <lineage>
        <taxon>Bacteria</taxon>
        <taxon>Bacillati</taxon>
        <taxon>Actinomycetota</taxon>
        <taxon>Actinomycetes</taxon>
        <taxon>Kitasatosporales</taxon>
        <taxon>Streptomycetaceae</taxon>
        <taxon>Streptomyces</taxon>
    </lineage>
</organism>
<proteinExistence type="predicted"/>
<evidence type="ECO:0000313" key="5">
    <source>
        <dbReference type="Proteomes" id="UP000253742"/>
    </source>
</evidence>
<feature type="domain" description="Golvesin/Xly CBD-like" evidence="3">
    <location>
        <begin position="973"/>
        <end position="1042"/>
    </location>
</feature>
<comment type="caution">
    <text evidence="4">The sequence shown here is derived from an EMBL/GenBank/DDBJ whole genome shotgun (WGS) entry which is preliminary data.</text>
</comment>
<evidence type="ECO:0000313" key="4">
    <source>
        <dbReference type="EMBL" id="RDD84118.1"/>
    </source>
</evidence>
<dbReference type="Pfam" id="PF25275">
    <property type="entry name" value="Golvesin_C"/>
    <property type="match status" value="1"/>
</dbReference>
<name>A0A369UWJ6_9ACTN</name>
<dbReference type="OrthoDB" id="5503950at2"/>
<evidence type="ECO:0000259" key="3">
    <source>
        <dbReference type="Pfam" id="PF25275"/>
    </source>
</evidence>
<dbReference type="Proteomes" id="UP000253742">
    <property type="component" value="Unassembled WGS sequence"/>
</dbReference>
<dbReference type="InterPro" id="IPR033803">
    <property type="entry name" value="CBD-like_Golvesin-Xly"/>
</dbReference>
<dbReference type="EMBL" id="QQBH01000051">
    <property type="protein sequence ID" value="RDD84118.1"/>
    <property type="molecule type" value="Genomic_DNA"/>
</dbReference>
<feature type="signal peptide" evidence="2">
    <location>
        <begin position="1"/>
        <end position="31"/>
    </location>
</feature>
<evidence type="ECO:0000256" key="1">
    <source>
        <dbReference type="SAM" id="MobiDB-lite"/>
    </source>
</evidence>
<protein>
    <recommendedName>
        <fullName evidence="3">Golvesin/Xly CBD-like domain-containing protein</fullName>
    </recommendedName>
</protein>
<gene>
    <name evidence="4" type="ORF">DVZ84_37040</name>
</gene>